<organism evidence="2 3">
    <name type="scientific">Bemisia tabaci</name>
    <name type="common">Sweetpotato whitefly</name>
    <name type="synonym">Aleurodes tabaci</name>
    <dbReference type="NCBI Taxonomy" id="7038"/>
    <lineage>
        <taxon>Eukaryota</taxon>
        <taxon>Metazoa</taxon>
        <taxon>Ecdysozoa</taxon>
        <taxon>Arthropoda</taxon>
        <taxon>Hexapoda</taxon>
        <taxon>Insecta</taxon>
        <taxon>Pterygota</taxon>
        <taxon>Neoptera</taxon>
        <taxon>Paraneoptera</taxon>
        <taxon>Hemiptera</taxon>
        <taxon>Sternorrhyncha</taxon>
        <taxon>Aleyrodoidea</taxon>
        <taxon>Aleyrodidae</taxon>
        <taxon>Aleyrodinae</taxon>
        <taxon>Bemisia</taxon>
    </lineage>
</organism>
<dbReference type="AlphaFoldDB" id="A0A9P0A8D9"/>
<gene>
    <name evidence="2" type="ORF">BEMITA_LOCUS4723</name>
</gene>
<dbReference type="Proteomes" id="UP001152759">
    <property type="component" value="Chromosome 2"/>
</dbReference>
<accession>A0A9P0A8D9</accession>
<dbReference type="EMBL" id="OU963863">
    <property type="protein sequence ID" value="CAH0385501.1"/>
    <property type="molecule type" value="Genomic_DNA"/>
</dbReference>
<proteinExistence type="predicted"/>
<evidence type="ECO:0000313" key="3">
    <source>
        <dbReference type="Proteomes" id="UP001152759"/>
    </source>
</evidence>
<keyword evidence="1" id="KW-0812">Transmembrane</keyword>
<name>A0A9P0A8D9_BEMTA</name>
<keyword evidence="3" id="KW-1185">Reference proteome</keyword>
<evidence type="ECO:0000313" key="2">
    <source>
        <dbReference type="EMBL" id="CAH0385501.1"/>
    </source>
</evidence>
<keyword evidence="1" id="KW-1133">Transmembrane helix</keyword>
<keyword evidence="1" id="KW-0472">Membrane</keyword>
<feature type="transmembrane region" description="Helical" evidence="1">
    <location>
        <begin position="27"/>
        <end position="45"/>
    </location>
</feature>
<reference evidence="2" key="1">
    <citation type="submission" date="2021-12" db="EMBL/GenBank/DDBJ databases">
        <authorList>
            <person name="King R."/>
        </authorList>
    </citation>
    <scope>NUCLEOTIDE SEQUENCE</scope>
</reference>
<protein>
    <submittedName>
        <fullName evidence="2">Uncharacterized protein</fullName>
    </submittedName>
</protein>
<evidence type="ECO:0000256" key="1">
    <source>
        <dbReference type="SAM" id="Phobius"/>
    </source>
</evidence>
<sequence>MTVDSEVKTSRCIRRILNHEVIQCKMLFYRSLMFALFMAISVYQGSAQYAKACWTDSDCVVSWYHSPAPQRCINNRCESVNIFDGCDDFERKTGIKAQRV</sequence>